<sequence length="238" mass="27423">MENIKLKCAVVDDSGLQRLAMVKLIKDHPNLELVAQYGNAIETKKGLANTRVDLIFLDIEMPILTGFDLLDGLPNKPEVIFVAGKTQYAFKAFDYEPVDYLSKPVDKSRFELAIQKAIAAFVLKNKNLYENDDNYIFIKSNQKKHKVYLNNIRYVEALGDYVKFVTDEDSYVVLSTMKAYEKELPQDQFMRIHKSFLINLHRVEGYNSKYAMVSGTDIPISRHKKKNMVEALEELKKD</sequence>
<keyword evidence="4" id="KW-0238">DNA-binding</keyword>
<keyword evidence="5" id="KW-1185">Reference proteome</keyword>
<evidence type="ECO:0000259" key="2">
    <source>
        <dbReference type="PROSITE" id="PS50110"/>
    </source>
</evidence>
<dbReference type="PANTHER" id="PTHR37299">
    <property type="entry name" value="TRANSCRIPTIONAL REGULATOR-RELATED"/>
    <property type="match status" value="1"/>
</dbReference>
<dbReference type="InterPro" id="IPR001789">
    <property type="entry name" value="Sig_transdc_resp-reg_receiver"/>
</dbReference>
<keyword evidence="1" id="KW-0597">Phosphoprotein</keyword>
<evidence type="ECO:0000259" key="3">
    <source>
        <dbReference type="PROSITE" id="PS50930"/>
    </source>
</evidence>
<feature type="domain" description="HTH LytTR-type" evidence="3">
    <location>
        <begin position="136"/>
        <end position="234"/>
    </location>
</feature>
<proteinExistence type="predicted"/>
<feature type="domain" description="Response regulatory" evidence="2">
    <location>
        <begin position="7"/>
        <end position="118"/>
    </location>
</feature>
<dbReference type="InterPro" id="IPR011006">
    <property type="entry name" value="CheY-like_superfamily"/>
</dbReference>
<reference evidence="5" key="1">
    <citation type="journal article" date="2019" name="Int. J. Syst. Evol. Microbiol.">
        <title>The Global Catalogue of Microorganisms (GCM) 10K type strain sequencing project: providing services to taxonomists for standard genome sequencing and annotation.</title>
        <authorList>
            <consortium name="The Broad Institute Genomics Platform"/>
            <consortium name="The Broad Institute Genome Sequencing Center for Infectious Disease"/>
            <person name="Wu L."/>
            <person name="Ma J."/>
        </authorList>
    </citation>
    <scope>NUCLEOTIDE SEQUENCE [LARGE SCALE GENOMIC DNA]</scope>
    <source>
        <strain evidence="5">JCM 16082</strain>
    </source>
</reference>
<dbReference type="Gene3D" id="2.40.50.1020">
    <property type="entry name" value="LytTr DNA-binding domain"/>
    <property type="match status" value="1"/>
</dbReference>
<dbReference type="SUPFAM" id="SSF52172">
    <property type="entry name" value="CheY-like"/>
    <property type="match status" value="1"/>
</dbReference>
<dbReference type="SMART" id="SM00448">
    <property type="entry name" value="REC"/>
    <property type="match status" value="1"/>
</dbReference>
<dbReference type="InterPro" id="IPR007492">
    <property type="entry name" value="LytTR_DNA-bd_dom"/>
</dbReference>
<dbReference type="GO" id="GO:0003677">
    <property type="term" value="F:DNA binding"/>
    <property type="evidence" value="ECO:0007669"/>
    <property type="project" value="UniProtKB-KW"/>
</dbReference>
<dbReference type="PANTHER" id="PTHR37299:SF1">
    <property type="entry name" value="STAGE 0 SPORULATION PROTEIN A HOMOLOG"/>
    <property type="match status" value="1"/>
</dbReference>
<dbReference type="Gene3D" id="3.40.50.2300">
    <property type="match status" value="1"/>
</dbReference>
<dbReference type="PROSITE" id="PS50930">
    <property type="entry name" value="HTH_LYTTR"/>
    <property type="match status" value="1"/>
</dbReference>
<evidence type="ECO:0000313" key="5">
    <source>
        <dbReference type="Proteomes" id="UP001500507"/>
    </source>
</evidence>
<accession>A0ABP3XWD4</accession>
<evidence type="ECO:0000256" key="1">
    <source>
        <dbReference type="PROSITE-ProRule" id="PRU00169"/>
    </source>
</evidence>
<dbReference type="EMBL" id="BAAAFG010000012">
    <property type="protein sequence ID" value="GAA0871952.1"/>
    <property type="molecule type" value="Genomic_DNA"/>
</dbReference>
<organism evidence="4 5">
    <name type="scientific">Gangjinia marincola</name>
    <dbReference type="NCBI Taxonomy" id="578463"/>
    <lineage>
        <taxon>Bacteria</taxon>
        <taxon>Pseudomonadati</taxon>
        <taxon>Bacteroidota</taxon>
        <taxon>Flavobacteriia</taxon>
        <taxon>Flavobacteriales</taxon>
        <taxon>Flavobacteriaceae</taxon>
        <taxon>Gangjinia</taxon>
    </lineage>
</organism>
<dbReference type="Pfam" id="PF00072">
    <property type="entry name" value="Response_reg"/>
    <property type="match status" value="1"/>
</dbReference>
<evidence type="ECO:0000313" key="4">
    <source>
        <dbReference type="EMBL" id="GAA0871952.1"/>
    </source>
</evidence>
<dbReference type="Pfam" id="PF04397">
    <property type="entry name" value="LytTR"/>
    <property type="match status" value="1"/>
</dbReference>
<name>A0ABP3XWD4_9FLAO</name>
<dbReference type="InterPro" id="IPR046947">
    <property type="entry name" value="LytR-like"/>
</dbReference>
<feature type="modified residue" description="4-aspartylphosphate" evidence="1">
    <location>
        <position position="58"/>
    </location>
</feature>
<protein>
    <submittedName>
        <fullName evidence="4">LytTR family DNA-binding domain-containing protein</fullName>
    </submittedName>
</protein>
<gene>
    <name evidence="4" type="ORF">GCM10009117_10980</name>
</gene>
<dbReference type="Proteomes" id="UP001500507">
    <property type="component" value="Unassembled WGS sequence"/>
</dbReference>
<dbReference type="SMART" id="SM00850">
    <property type="entry name" value="LytTR"/>
    <property type="match status" value="1"/>
</dbReference>
<comment type="caution">
    <text evidence="4">The sequence shown here is derived from an EMBL/GenBank/DDBJ whole genome shotgun (WGS) entry which is preliminary data.</text>
</comment>
<dbReference type="PROSITE" id="PS50110">
    <property type="entry name" value="RESPONSE_REGULATORY"/>
    <property type="match status" value="1"/>
</dbReference>